<name>A0AAV2H364_LYMST</name>
<reference evidence="13 14" key="1">
    <citation type="submission" date="2024-04" db="EMBL/GenBank/DDBJ databases">
        <authorList>
            <consortium name="Genoscope - CEA"/>
            <person name="William W."/>
        </authorList>
    </citation>
    <scope>NUCLEOTIDE SEQUENCE [LARGE SCALE GENOMIC DNA]</scope>
</reference>
<feature type="region of interest" description="Disordered" evidence="11">
    <location>
        <begin position="1"/>
        <end position="37"/>
    </location>
</feature>
<feature type="domain" description="Ig-like" evidence="12">
    <location>
        <begin position="24"/>
        <end position="113"/>
    </location>
</feature>
<evidence type="ECO:0000256" key="7">
    <source>
        <dbReference type="ARBA" id="ARBA00023157"/>
    </source>
</evidence>
<evidence type="ECO:0000256" key="6">
    <source>
        <dbReference type="ARBA" id="ARBA00023136"/>
    </source>
</evidence>
<keyword evidence="5" id="KW-1133">Transmembrane helix</keyword>
<dbReference type="SMART" id="SM00408">
    <property type="entry name" value="IGc2"/>
    <property type="match status" value="1"/>
</dbReference>
<evidence type="ECO:0000256" key="1">
    <source>
        <dbReference type="ARBA" id="ARBA00004167"/>
    </source>
</evidence>
<gene>
    <name evidence="13" type="ORF">GSLYS_00001404001</name>
</gene>
<accession>A0AAV2H364</accession>
<evidence type="ECO:0000313" key="13">
    <source>
        <dbReference type="EMBL" id="CAL1527227.1"/>
    </source>
</evidence>
<dbReference type="InterPro" id="IPR003599">
    <property type="entry name" value="Ig_sub"/>
</dbReference>
<evidence type="ECO:0000256" key="11">
    <source>
        <dbReference type="SAM" id="MobiDB-lite"/>
    </source>
</evidence>
<proteinExistence type="predicted"/>
<keyword evidence="7" id="KW-1015">Disulfide bond</keyword>
<keyword evidence="4" id="KW-0677">Repeat</keyword>
<keyword evidence="6" id="KW-0472">Membrane</keyword>
<dbReference type="InterPro" id="IPR036179">
    <property type="entry name" value="Ig-like_dom_sf"/>
</dbReference>
<dbReference type="Proteomes" id="UP001497497">
    <property type="component" value="Unassembled WGS sequence"/>
</dbReference>
<dbReference type="InterPro" id="IPR051170">
    <property type="entry name" value="Neural/epithelial_adhesion"/>
</dbReference>
<evidence type="ECO:0000256" key="10">
    <source>
        <dbReference type="ARBA" id="ARBA00023319"/>
    </source>
</evidence>
<evidence type="ECO:0000256" key="2">
    <source>
        <dbReference type="ARBA" id="ARBA00022692"/>
    </source>
</evidence>
<evidence type="ECO:0000256" key="8">
    <source>
        <dbReference type="ARBA" id="ARBA00023170"/>
    </source>
</evidence>
<keyword evidence="14" id="KW-1185">Reference proteome</keyword>
<dbReference type="Gene3D" id="2.60.40.10">
    <property type="entry name" value="Immunoglobulins"/>
    <property type="match status" value="1"/>
</dbReference>
<keyword evidence="9" id="KW-0325">Glycoprotein</keyword>
<dbReference type="InterPro" id="IPR013783">
    <property type="entry name" value="Ig-like_fold"/>
</dbReference>
<keyword evidence="3" id="KW-0732">Signal</keyword>
<feature type="non-terminal residue" evidence="13">
    <location>
        <position position="1"/>
    </location>
</feature>
<sequence>NNAASCRGRKGGNKLNESQKNAAPQWDKAPPKNGQLDVRENTNVTLTCAVKGRPTPTMRWTAGRKNITKAHAAKYRQKRGRLTIKNVNMDDSGPYTCMADNGLGKLNYTYHIN</sequence>
<dbReference type="PANTHER" id="PTHR12231">
    <property type="entry name" value="CTX-RELATED TYPE I TRANSMEMBRANE PROTEIN"/>
    <property type="match status" value="1"/>
</dbReference>
<dbReference type="InterPro" id="IPR013098">
    <property type="entry name" value="Ig_I-set"/>
</dbReference>
<dbReference type="Pfam" id="PF07679">
    <property type="entry name" value="I-set"/>
    <property type="match status" value="1"/>
</dbReference>
<organism evidence="13 14">
    <name type="scientific">Lymnaea stagnalis</name>
    <name type="common">Great pond snail</name>
    <name type="synonym">Helix stagnalis</name>
    <dbReference type="NCBI Taxonomy" id="6523"/>
    <lineage>
        <taxon>Eukaryota</taxon>
        <taxon>Metazoa</taxon>
        <taxon>Spiralia</taxon>
        <taxon>Lophotrochozoa</taxon>
        <taxon>Mollusca</taxon>
        <taxon>Gastropoda</taxon>
        <taxon>Heterobranchia</taxon>
        <taxon>Euthyneura</taxon>
        <taxon>Panpulmonata</taxon>
        <taxon>Hygrophila</taxon>
        <taxon>Lymnaeoidea</taxon>
        <taxon>Lymnaeidae</taxon>
        <taxon>Lymnaea</taxon>
    </lineage>
</organism>
<evidence type="ECO:0000256" key="5">
    <source>
        <dbReference type="ARBA" id="ARBA00022989"/>
    </source>
</evidence>
<comment type="caution">
    <text evidence="13">The sequence shown here is derived from an EMBL/GenBank/DDBJ whole genome shotgun (WGS) entry which is preliminary data.</text>
</comment>
<dbReference type="PROSITE" id="PS50835">
    <property type="entry name" value="IG_LIKE"/>
    <property type="match status" value="1"/>
</dbReference>
<evidence type="ECO:0000256" key="4">
    <source>
        <dbReference type="ARBA" id="ARBA00022737"/>
    </source>
</evidence>
<dbReference type="FunFam" id="2.60.40.10:FF:000016">
    <property type="entry name" value="Fibroblast growth factor receptor"/>
    <property type="match status" value="1"/>
</dbReference>
<comment type="subcellular location">
    <subcellularLocation>
        <location evidence="1">Membrane</location>
        <topology evidence="1">Single-pass membrane protein</topology>
    </subcellularLocation>
</comment>
<keyword evidence="8" id="KW-0675">Receptor</keyword>
<dbReference type="SMART" id="SM00409">
    <property type="entry name" value="IG"/>
    <property type="match status" value="1"/>
</dbReference>
<feature type="non-terminal residue" evidence="13">
    <location>
        <position position="113"/>
    </location>
</feature>
<dbReference type="InterPro" id="IPR003598">
    <property type="entry name" value="Ig_sub2"/>
</dbReference>
<dbReference type="AlphaFoldDB" id="A0AAV2H364"/>
<protein>
    <recommendedName>
        <fullName evidence="12">Ig-like domain-containing protein</fullName>
    </recommendedName>
</protein>
<evidence type="ECO:0000256" key="9">
    <source>
        <dbReference type="ARBA" id="ARBA00023180"/>
    </source>
</evidence>
<dbReference type="SUPFAM" id="SSF48726">
    <property type="entry name" value="Immunoglobulin"/>
    <property type="match status" value="1"/>
</dbReference>
<evidence type="ECO:0000313" key="14">
    <source>
        <dbReference type="Proteomes" id="UP001497497"/>
    </source>
</evidence>
<keyword evidence="2" id="KW-0812">Transmembrane</keyword>
<keyword evidence="10" id="KW-0393">Immunoglobulin domain</keyword>
<dbReference type="GO" id="GO:0016020">
    <property type="term" value="C:membrane"/>
    <property type="evidence" value="ECO:0007669"/>
    <property type="project" value="UniProtKB-SubCell"/>
</dbReference>
<evidence type="ECO:0000256" key="3">
    <source>
        <dbReference type="ARBA" id="ARBA00022729"/>
    </source>
</evidence>
<evidence type="ECO:0000259" key="12">
    <source>
        <dbReference type="PROSITE" id="PS50835"/>
    </source>
</evidence>
<dbReference type="PANTHER" id="PTHR12231:SF253">
    <property type="entry name" value="DPR-INTERACTING PROTEIN ETA, ISOFORM B-RELATED"/>
    <property type="match status" value="1"/>
</dbReference>
<dbReference type="InterPro" id="IPR007110">
    <property type="entry name" value="Ig-like_dom"/>
</dbReference>
<dbReference type="EMBL" id="CAXITT010000014">
    <property type="protein sequence ID" value="CAL1527227.1"/>
    <property type="molecule type" value="Genomic_DNA"/>
</dbReference>